<dbReference type="RefSeq" id="WP_418158888.1">
    <property type="nucleotide sequence ID" value="NZ_JBBLZC010000006.1"/>
</dbReference>
<dbReference type="Pfam" id="PF13458">
    <property type="entry name" value="Peripla_BP_6"/>
    <property type="match status" value="1"/>
</dbReference>
<feature type="signal peptide" evidence="5">
    <location>
        <begin position="1"/>
        <end position="26"/>
    </location>
</feature>
<evidence type="ECO:0000256" key="2">
    <source>
        <dbReference type="ARBA" id="ARBA00022448"/>
    </source>
</evidence>
<keyword evidence="3 5" id="KW-0732">Signal</keyword>
<protein>
    <submittedName>
        <fullName evidence="7">ABC transporter substrate-binding protein</fullName>
    </submittedName>
</protein>
<dbReference type="PANTHER" id="PTHR30483">
    <property type="entry name" value="LEUCINE-SPECIFIC-BINDING PROTEIN"/>
    <property type="match status" value="1"/>
</dbReference>
<gene>
    <name evidence="7" type="ORF">U1T56_07745</name>
</gene>
<evidence type="ECO:0000313" key="8">
    <source>
        <dbReference type="Proteomes" id="UP001375743"/>
    </source>
</evidence>
<keyword evidence="4" id="KW-0029">Amino-acid transport</keyword>
<dbReference type="InterPro" id="IPR028081">
    <property type="entry name" value="Leu-bd"/>
</dbReference>
<dbReference type="CDD" id="cd06336">
    <property type="entry name" value="PBP1_ABC_ligand_binding-like"/>
    <property type="match status" value="1"/>
</dbReference>
<keyword evidence="8" id="KW-1185">Reference proteome</keyword>
<name>A0ABU8XRN3_9PROT</name>
<reference evidence="7 8" key="1">
    <citation type="submission" date="2024-01" db="EMBL/GenBank/DDBJ databases">
        <title>Multi-omics insights into the function and evolution of sodium benzoate biodegradation pathways in Benzoatithermus flavus gen. nov., sp. nov. from hot spring.</title>
        <authorList>
            <person name="Hu C.-J."/>
            <person name="Li W.-J."/>
        </authorList>
    </citation>
    <scope>NUCLEOTIDE SEQUENCE [LARGE SCALE GENOMIC DNA]</scope>
    <source>
        <strain evidence="7 8">SYSU G07066</strain>
    </source>
</reference>
<keyword evidence="2" id="KW-0813">Transport</keyword>
<proteinExistence type="inferred from homology"/>
<dbReference type="EMBL" id="JBBLZC010000006">
    <property type="protein sequence ID" value="MEK0083039.1"/>
    <property type="molecule type" value="Genomic_DNA"/>
</dbReference>
<dbReference type="InterPro" id="IPR051010">
    <property type="entry name" value="BCAA_transport"/>
</dbReference>
<dbReference type="PROSITE" id="PS51318">
    <property type="entry name" value="TAT"/>
    <property type="match status" value="1"/>
</dbReference>
<evidence type="ECO:0000313" key="7">
    <source>
        <dbReference type="EMBL" id="MEK0083039.1"/>
    </source>
</evidence>
<dbReference type="InterPro" id="IPR000709">
    <property type="entry name" value="Leu_Ile_Val-bd"/>
</dbReference>
<evidence type="ECO:0000256" key="4">
    <source>
        <dbReference type="ARBA" id="ARBA00022970"/>
    </source>
</evidence>
<comment type="caution">
    <text evidence="7">The sequence shown here is derived from an EMBL/GenBank/DDBJ whole genome shotgun (WGS) entry which is preliminary data.</text>
</comment>
<dbReference type="Gene3D" id="3.40.50.2300">
    <property type="match status" value="2"/>
</dbReference>
<feature type="domain" description="Leucine-binding protein" evidence="6">
    <location>
        <begin position="36"/>
        <end position="363"/>
    </location>
</feature>
<evidence type="ECO:0000259" key="6">
    <source>
        <dbReference type="Pfam" id="PF13458"/>
    </source>
</evidence>
<evidence type="ECO:0000256" key="1">
    <source>
        <dbReference type="ARBA" id="ARBA00010062"/>
    </source>
</evidence>
<evidence type="ECO:0000256" key="5">
    <source>
        <dbReference type="SAM" id="SignalP"/>
    </source>
</evidence>
<dbReference type="PANTHER" id="PTHR30483:SF6">
    <property type="entry name" value="PERIPLASMIC BINDING PROTEIN OF ABC TRANSPORTER FOR NATURAL AMINO ACIDS"/>
    <property type="match status" value="1"/>
</dbReference>
<feature type="chain" id="PRO_5046670030" evidence="5">
    <location>
        <begin position="27"/>
        <end position="402"/>
    </location>
</feature>
<dbReference type="SUPFAM" id="SSF53822">
    <property type="entry name" value="Periplasmic binding protein-like I"/>
    <property type="match status" value="1"/>
</dbReference>
<accession>A0ABU8XRN3</accession>
<dbReference type="InterPro" id="IPR006311">
    <property type="entry name" value="TAT_signal"/>
</dbReference>
<comment type="similarity">
    <text evidence="1">Belongs to the leucine-binding protein family.</text>
</comment>
<sequence length="402" mass="42899">MTNPGMTRRGWFLLGASALIVGGVTAARPAAAENVLKIGVLGVMSGPAASWGLVNKYCAEATAQMYNEKGGVEIGGEKYRIQIVAVDDKNDPKLSVSGAERLIQQEKIRYIIGPNVDTTAASVRPVAEKNGAIYIPYAFSRSLYTPPAGNAILGMIASYQAGPIIYKYLQENKGVKKVAFVARNESDPLNQRDEGVAAAKKLGLEVVSSADTYEPGTSDFFPVMSKVVSGNPDLIVLSGVAPADAPLLIKTARELGFQGTLSTETAQDAKIIGEVAGDAANGFISVGGASTPEIRSPYMEEFVKRYEKVAGEWNDEAGTKVYALEMILATLQKTGKAGIDDVGPFKQAIDTFSIKNPFLKENAELKYVGTAYFGQKRQIGVPMVVNEYRDGGFKTLFVGSVE</sequence>
<dbReference type="PRINTS" id="PR00337">
    <property type="entry name" value="LEUILEVALBP"/>
</dbReference>
<organism evidence="7 8">
    <name type="scientific">Benzoatithermus flavus</name>
    <dbReference type="NCBI Taxonomy" id="3108223"/>
    <lineage>
        <taxon>Bacteria</taxon>
        <taxon>Pseudomonadati</taxon>
        <taxon>Pseudomonadota</taxon>
        <taxon>Alphaproteobacteria</taxon>
        <taxon>Geminicoccales</taxon>
        <taxon>Geminicoccaceae</taxon>
        <taxon>Benzoatithermus</taxon>
    </lineage>
</organism>
<dbReference type="Proteomes" id="UP001375743">
    <property type="component" value="Unassembled WGS sequence"/>
</dbReference>
<evidence type="ECO:0000256" key="3">
    <source>
        <dbReference type="ARBA" id="ARBA00022729"/>
    </source>
</evidence>
<dbReference type="InterPro" id="IPR028082">
    <property type="entry name" value="Peripla_BP_I"/>
</dbReference>